<name>A0A1G2BVE1_9BACT</name>
<comment type="caution">
    <text evidence="1">The sequence shown here is derived from an EMBL/GenBank/DDBJ whole genome shotgun (WGS) entry which is preliminary data.</text>
</comment>
<reference evidence="1 2" key="1">
    <citation type="journal article" date="2016" name="Nat. Commun.">
        <title>Thousands of microbial genomes shed light on interconnected biogeochemical processes in an aquifer system.</title>
        <authorList>
            <person name="Anantharaman K."/>
            <person name="Brown C.T."/>
            <person name="Hug L.A."/>
            <person name="Sharon I."/>
            <person name="Castelle C.J."/>
            <person name="Probst A.J."/>
            <person name="Thomas B.C."/>
            <person name="Singh A."/>
            <person name="Wilkins M.J."/>
            <person name="Karaoz U."/>
            <person name="Brodie E.L."/>
            <person name="Williams K.H."/>
            <person name="Hubbard S.S."/>
            <person name="Banfield J.F."/>
        </authorList>
    </citation>
    <scope>NUCLEOTIDE SEQUENCE [LARGE SCALE GENOMIC DNA]</scope>
</reference>
<dbReference type="Proteomes" id="UP000177349">
    <property type="component" value="Unassembled WGS sequence"/>
</dbReference>
<sequence>MHTSKQAHPTRFIKANLAALSLLIVILLIRVAIANHASNQRYAQSYFMRTYQELQSETQRLSNQVAELQSSQRLAAESGRLGLVPARKIYYIQPTAAFVYNK</sequence>
<dbReference type="AlphaFoldDB" id="A0A1G2BVE1"/>
<evidence type="ECO:0000313" key="1">
    <source>
        <dbReference type="EMBL" id="OGY92529.1"/>
    </source>
</evidence>
<dbReference type="EMBL" id="MHKN01000015">
    <property type="protein sequence ID" value="OGY92529.1"/>
    <property type="molecule type" value="Genomic_DNA"/>
</dbReference>
<gene>
    <name evidence="1" type="ORF">A3B31_03925</name>
</gene>
<protein>
    <submittedName>
        <fullName evidence="1">Uncharacterized protein</fullName>
    </submittedName>
</protein>
<proteinExistence type="predicted"/>
<accession>A0A1G2BVE1</accession>
<organism evidence="1 2">
    <name type="scientific">Candidatus Komeilibacteria bacterium RIFCSPLOWO2_01_FULL_53_11</name>
    <dbReference type="NCBI Taxonomy" id="1798552"/>
    <lineage>
        <taxon>Bacteria</taxon>
        <taxon>Candidatus Komeiliibacteriota</taxon>
    </lineage>
</organism>
<evidence type="ECO:0000313" key="2">
    <source>
        <dbReference type="Proteomes" id="UP000177349"/>
    </source>
</evidence>